<reference evidence="3" key="1">
    <citation type="submission" date="2014-11" db="EMBL/GenBank/DDBJ databases">
        <authorList>
            <person name="Amaro Gonzalez C."/>
        </authorList>
    </citation>
    <scope>NUCLEOTIDE SEQUENCE</scope>
</reference>
<organism evidence="3">
    <name type="scientific">Anguilla anguilla</name>
    <name type="common">European freshwater eel</name>
    <name type="synonym">Muraena anguilla</name>
    <dbReference type="NCBI Taxonomy" id="7936"/>
    <lineage>
        <taxon>Eukaryota</taxon>
        <taxon>Metazoa</taxon>
        <taxon>Chordata</taxon>
        <taxon>Craniata</taxon>
        <taxon>Vertebrata</taxon>
        <taxon>Euteleostomi</taxon>
        <taxon>Actinopterygii</taxon>
        <taxon>Neopterygii</taxon>
        <taxon>Teleostei</taxon>
        <taxon>Anguilliformes</taxon>
        <taxon>Anguillidae</taxon>
        <taxon>Anguilla</taxon>
    </lineage>
</organism>
<dbReference type="Gene3D" id="2.60.40.60">
    <property type="entry name" value="Cadherins"/>
    <property type="match status" value="1"/>
</dbReference>
<dbReference type="Pfam" id="PF08266">
    <property type="entry name" value="Cadherin_2"/>
    <property type="match status" value="1"/>
</dbReference>
<dbReference type="AlphaFoldDB" id="A0A0E9WK61"/>
<evidence type="ECO:0000313" key="3">
    <source>
        <dbReference type="EMBL" id="JAH90696.1"/>
    </source>
</evidence>
<evidence type="ECO:0000259" key="2">
    <source>
        <dbReference type="Pfam" id="PF08266"/>
    </source>
</evidence>
<reference evidence="3" key="2">
    <citation type="journal article" date="2015" name="Fish Shellfish Immunol.">
        <title>Early steps in the European eel (Anguilla anguilla)-Vibrio vulnificus interaction in the gills: Role of the RtxA13 toxin.</title>
        <authorList>
            <person name="Callol A."/>
            <person name="Pajuelo D."/>
            <person name="Ebbesson L."/>
            <person name="Teles M."/>
            <person name="MacKenzie S."/>
            <person name="Amaro C."/>
        </authorList>
    </citation>
    <scope>NUCLEOTIDE SEQUENCE</scope>
</reference>
<dbReference type="EMBL" id="GBXM01017881">
    <property type="protein sequence ID" value="JAH90696.1"/>
    <property type="molecule type" value="Transcribed_RNA"/>
</dbReference>
<evidence type="ECO:0000256" key="1">
    <source>
        <dbReference type="ARBA" id="ARBA00023180"/>
    </source>
</evidence>
<dbReference type="InterPro" id="IPR013164">
    <property type="entry name" value="Cadherin_N"/>
</dbReference>
<protein>
    <recommendedName>
        <fullName evidence="2">Cadherin N-terminal domain-containing protein</fullName>
    </recommendedName>
</protein>
<name>A0A0E9WK61_ANGAN</name>
<proteinExistence type="predicted"/>
<feature type="domain" description="Cadherin N-terminal" evidence="2">
    <location>
        <begin position="2"/>
        <end position="45"/>
    </location>
</feature>
<sequence length="64" mass="7142">MPKGSLVGDIAQDLGLDITRLISGRARIFTEDGFEYLELLRVKGRIGCERTNRQGAAMWTNFAL</sequence>
<keyword evidence="1" id="KW-0325">Glycoprotein</keyword>
<accession>A0A0E9WK61</accession>